<proteinExistence type="predicted"/>
<accession>A0A1G6TQE9</accession>
<dbReference type="RefSeq" id="WP_090520285.1">
    <property type="nucleotide sequence ID" value="NZ_FNAH01000001.1"/>
</dbReference>
<keyword evidence="2" id="KW-0812">Transmembrane</keyword>
<feature type="transmembrane region" description="Helical" evidence="2">
    <location>
        <begin position="51"/>
        <end position="70"/>
    </location>
</feature>
<dbReference type="Pfam" id="PF10112">
    <property type="entry name" value="Halogen_Hydrol"/>
    <property type="match status" value="1"/>
</dbReference>
<organism evidence="3 4">
    <name type="scientific">Paracoccus isoporae</name>
    <dbReference type="NCBI Taxonomy" id="591205"/>
    <lineage>
        <taxon>Bacteria</taxon>
        <taxon>Pseudomonadati</taxon>
        <taxon>Pseudomonadota</taxon>
        <taxon>Alphaproteobacteria</taxon>
        <taxon>Rhodobacterales</taxon>
        <taxon>Paracoccaceae</taxon>
        <taxon>Paracoccus</taxon>
    </lineage>
</organism>
<dbReference type="AlphaFoldDB" id="A0A1G6TQE9"/>
<feature type="transmembrane region" description="Helical" evidence="2">
    <location>
        <begin position="115"/>
        <end position="133"/>
    </location>
</feature>
<dbReference type="STRING" id="591205.SAMN05421538_101345"/>
<feature type="transmembrane region" description="Helical" evidence="2">
    <location>
        <begin position="91"/>
        <end position="109"/>
    </location>
</feature>
<feature type="region of interest" description="Disordered" evidence="1">
    <location>
        <begin position="1"/>
        <end position="25"/>
    </location>
</feature>
<keyword evidence="4" id="KW-1185">Reference proteome</keyword>
<evidence type="ECO:0000256" key="1">
    <source>
        <dbReference type="SAM" id="MobiDB-lite"/>
    </source>
</evidence>
<dbReference type="Proteomes" id="UP000199344">
    <property type="component" value="Unassembled WGS sequence"/>
</dbReference>
<dbReference type="InterPro" id="IPR018770">
    <property type="entry name" value="ChloroindolylP_hydrolase"/>
</dbReference>
<keyword evidence="2" id="KW-0472">Membrane</keyword>
<sequence length="317" mass="34760">MAKRFGGRFSPGQPDMPQPKGEPVHPLESRVKWITISASPFLMTAFWQDPFGLVTNLAGFGIVAIGGLLTREGLQAEASYDARRVARRPAWPRKLFGGVATGLGLAVGAAEPSAFAGAGLIGVAGAVLHYLSFGGDPMRDKGMEGIDPFQQDRVARVVAEGEDYLAGMLDAIRRTGDRRLEARVQVFAETARELFRRVEEDPGDLTAARRYLGVYLMGARDATVKFADLYAHTKDASARDDYEKLLSDLEGNFAARTRSLIEGGRADFDIEMQVLRDRLAREGVRTREPASPALEDRRGHDLTDLIRDTVKAGRKRD</sequence>
<evidence type="ECO:0000256" key="2">
    <source>
        <dbReference type="SAM" id="Phobius"/>
    </source>
</evidence>
<reference evidence="3 4" key="1">
    <citation type="submission" date="2016-10" db="EMBL/GenBank/DDBJ databases">
        <authorList>
            <person name="de Groot N.N."/>
        </authorList>
    </citation>
    <scope>NUCLEOTIDE SEQUENCE [LARGE SCALE GENOMIC DNA]</scope>
    <source>
        <strain evidence="3 4">DSM 22220</strain>
    </source>
</reference>
<dbReference type="EMBL" id="FNAH01000001">
    <property type="protein sequence ID" value="SDD31402.1"/>
    <property type="molecule type" value="Genomic_DNA"/>
</dbReference>
<protein>
    <submittedName>
        <fullName evidence="3">5-bromo-4-chloroindolyl phosphate hydrolysis protein</fullName>
    </submittedName>
</protein>
<keyword evidence="2" id="KW-1133">Transmembrane helix</keyword>
<evidence type="ECO:0000313" key="3">
    <source>
        <dbReference type="EMBL" id="SDD31402.1"/>
    </source>
</evidence>
<feature type="region of interest" description="Disordered" evidence="1">
    <location>
        <begin position="282"/>
        <end position="301"/>
    </location>
</feature>
<name>A0A1G6TQE9_9RHOB</name>
<evidence type="ECO:0000313" key="4">
    <source>
        <dbReference type="Proteomes" id="UP000199344"/>
    </source>
</evidence>
<gene>
    <name evidence="3" type="ORF">SAMN05421538_101345</name>
</gene>
<dbReference type="OrthoDB" id="7375296at2"/>